<dbReference type="EMBL" id="JMIX01000012">
    <property type="protein sequence ID" value="KEO90650.1"/>
    <property type="molecule type" value="Genomic_DNA"/>
</dbReference>
<dbReference type="Pfam" id="PF13669">
    <property type="entry name" value="Glyoxalase_4"/>
    <property type="match status" value="1"/>
</dbReference>
<dbReference type="PATRIC" id="fig|39960.10.peg.135"/>
<keyword evidence="4" id="KW-1185">Reference proteome</keyword>
<dbReference type="AlphaFoldDB" id="A0A074MD39"/>
<dbReference type="GO" id="GO:0046872">
    <property type="term" value="F:metal ion binding"/>
    <property type="evidence" value="ECO:0007669"/>
    <property type="project" value="UniProtKB-KW"/>
</dbReference>
<dbReference type="RefSeq" id="WP_034905860.1">
    <property type="nucleotide sequence ID" value="NZ_CP017057.1"/>
</dbReference>
<evidence type="ECO:0000313" key="4">
    <source>
        <dbReference type="Proteomes" id="UP000027866"/>
    </source>
</evidence>
<gene>
    <name evidence="3" type="ORF">EH32_02160</name>
</gene>
<dbReference type="InterPro" id="IPR029068">
    <property type="entry name" value="Glyas_Bleomycin-R_OHBP_Dase"/>
</dbReference>
<dbReference type="PANTHER" id="PTHR43048">
    <property type="entry name" value="METHYLMALONYL-COA EPIMERASE"/>
    <property type="match status" value="1"/>
</dbReference>
<dbReference type="InterPro" id="IPR037523">
    <property type="entry name" value="VOC_core"/>
</dbReference>
<organism evidence="3 4">
    <name type="scientific">Erythrobacter litoralis</name>
    <dbReference type="NCBI Taxonomy" id="39960"/>
    <lineage>
        <taxon>Bacteria</taxon>
        <taxon>Pseudomonadati</taxon>
        <taxon>Pseudomonadota</taxon>
        <taxon>Alphaproteobacteria</taxon>
        <taxon>Sphingomonadales</taxon>
        <taxon>Erythrobacteraceae</taxon>
        <taxon>Erythrobacter/Porphyrobacter group</taxon>
        <taxon>Erythrobacter</taxon>
    </lineage>
</organism>
<protein>
    <recommendedName>
        <fullName evidence="2">VOC domain-containing protein</fullName>
    </recommendedName>
</protein>
<dbReference type="GO" id="GO:0046491">
    <property type="term" value="P:L-methylmalonyl-CoA metabolic process"/>
    <property type="evidence" value="ECO:0007669"/>
    <property type="project" value="TreeGrafter"/>
</dbReference>
<dbReference type="Proteomes" id="UP000027866">
    <property type="component" value="Unassembled WGS sequence"/>
</dbReference>
<dbReference type="InterPro" id="IPR051785">
    <property type="entry name" value="MMCE/EMCE_epimerase"/>
</dbReference>
<sequence length="183" mass="19928">MVIVGKAEAKGLSELGEVMQLAFVPDDFDAAVRHWTEVMGVGPFHLMEGIHLEGMKYRGEPTEAAFDLALAYWGDIQVELIRPRDEHPSIYRGQYADVDGGLHHVCILVDDIEEARRVCDARGAEVVIEGALGDSRVIYVDPGRGPGSLVEILQQGESGPGLFAMIKAACEGWDGSEPLRRLG</sequence>
<name>A0A074MD39_9SPHN</name>
<evidence type="ECO:0000313" key="3">
    <source>
        <dbReference type="EMBL" id="KEO90650.1"/>
    </source>
</evidence>
<evidence type="ECO:0000259" key="2">
    <source>
        <dbReference type="PROSITE" id="PS51819"/>
    </source>
</evidence>
<dbReference type="Gene3D" id="3.10.180.10">
    <property type="entry name" value="2,3-Dihydroxybiphenyl 1,2-Dioxygenase, domain 1"/>
    <property type="match status" value="1"/>
</dbReference>
<dbReference type="PANTHER" id="PTHR43048:SF3">
    <property type="entry name" value="METHYLMALONYL-COA EPIMERASE, MITOCHONDRIAL"/>
    <property type="match status" value="1"/>
</dbReference>
<reference evidence="3 4" key="1">
    <citation type="submission" date="2014-04" db="EMBL/GenBank/DDBJ databases">
        <title>A comprehensive comparison of genomes of Erythrobacter spp. Strains.</title>
        <authorList>
            <person name="Zheng Q."/>
        </authorList>
    </citation>
    <scope>NUCLEOTIDE SEQUENCE [LARGE SCALE GENOMIC DNA]</scope>
    <source>
        <strain evidence="3 4">DSM 8509</strain>
    </source>
</reference>
<dbReference type="PROSITE" id="PS51819">
    <property type="entry name" value="VOC"/>
    <property type="match status" value="1"/>
</dbReference>
<dbReference type="SUPFAM" id="SSF54593">
    <property type="entry name" value="Glyoxalase/Bleomycin resistance protein/Dihydroxybiphenyl dioxygenase"/>
    <property type="match status" value="1"/>
</dbReference>
<dbReference type="KEGG" id="elq:Ga0102493_111069"/>
<evidence type="ECO:0000256" key="1">
    <source>
        <dbReference type="ARBA" id="ARBA00022723"/>
    </source>
</evidence>
<keyword evidence="1" id="KW-0479">Metal-binding</keyword>
<feature type="domain" description="VOC" evidence="2">
    <location>
        <begin position="17"/>
        <end position="155"/>
    </location>
</feature>
<comment type="caution">
    <text evidence="3">The sequence shown here is derived from an EMBL/GenBank/DDBJ whole genome shotgun (WGS) entry which is preliminary data.</text>
</comment>
<proteinExistence type="predicted"/>
<dbReference type="GO" id="GO:0004493">
    <property type="term" value="F:methylmalonyl-CoA epimerase activity"/>
    <property type="evidence" value="ECO:0007669"/>
    <property type="project" value="TreeGrafter"/>
</dbReference>
<dbReference type="OrthoDB" id="9792173at2"/>
<accession>A0A074MD39</accession>